<sequence>MAAPAASDLVYIFIDYSNVTYGSQSNLRIANDVFNVDPNRLVITVCNGRKLGGVFIAGSDPPIDDELWVRALDLKFNVNIFPLIAGREKKVDTQLAVDMMDIIYSKNPGTLVLVSGDADFIIPLDKAKEKNWRIEIWSWSRGISNELKKFPYLSLEDHFKSFAYITEQHATDKRHTLEISGDIIKSWKCKNEPIMECFRALNLLCQFYWEDDTTAHLYFDSESKLIHARDWLSKSYPDLLVNEPFLIVTMTESIMLVRD</sequence>
<dbReference type="VEuPathDB" id="FungiDB:RhiirFUN_017310"/>
<dbReference type="GO" id="GO:0004540">
    <property type="term" value="F:RNA nuclease activity"/>
    <property type="evidence" value="ECO:0007669"/>
    <property type="project" value="InterPro"/>
</dbReference>
<feature type="domain" description="NYN" evidence="1">
    <location>
        <begin position="10"/>
        <end position="149"/>
    </location>
</feature>
<proteinExistence type="predicted"/>
<dbReference type="VEuPathDB" id="FungiDB:FUN_013751"/>
<gene>
    <name evidence="2" type="ORF">RhiirA4_196944</name>
</gene>
<dbReference type="InterPro" id="IPR021139">
    <property type="entry name" value="NYN"/>
</dbReference>
<keyword evidence="3" id="KW-1185">Reference proteome</keyword>
<evidence type="ECO:0000313" key="3">
    <source>
        <dbReference type="Proteomes" id="UP000234323"/>
    </source>
</evidence>
<reference evidence="2 3" key="1">
    <citation type="submission" date="2015-10" db="EMBL/GenBank/DDBJ databases">
        <title>Genome analyses suggest a sexual origin of heterokaryosis in a supposedly ancient asexual fungus.</title>
        <authorList>
            <person name="Ropars J."/>
            <person name="Sedzielewska K."/>
            <person name="Noel J."/>
            <person name="Charron P."/>
            <person name="Farinelli L."/>
            <person name="Marton T."/>
            <person name="Kruger M."/>
            <person name="Pelin A."/>
            <person name="Brachmann A."/>
            <person name="Corradi N."/>
        </authorList>
    </citation>
    <scope>NUCLEOTIDE SEQUENCE [LARGE SCALE GENOMIC DNA]</scope>
    <source>
        <strain evidence="2 3">A4</strain>
    </source>
</reference>
<dbReference type="Gene3D" id="3.40.50.1010">
    <property type="entry name" value="5'-nuclease"/>
    <property type="match status" value="1"/>
</dbReference>
<dbReference type="VEuPathDB" id="FungiDB:RhiirA1_529567"/>
<organism evidence="2 3">
    <name type="scientific">Rhizophagus irregularis</name>
    <dbReference type="NCBI Taxonomy" id="588596"/>
    <lineage>
        <taxon>Eukaryota</taxon>
        <taxon>Fungi</taxon>
        <taxon>Fungi incertae sedis</taxon>
        <taxon>Mucoromycota</taxon>
        <taxon>Glomeromycotina</taxon>
        <taxon>Glomeromycetes</taxon>
        <taxon>Glomerales</taxon>
        <taxon>Glomeraceae</taxon>
        <taxon>Rhizophagus</taxon>
    </lineage>
</organism>
<dbReference type="EMBL" id="LLXI01000049">
    <property type="protein sequence ID" value="PKY39042.1"/>
    <property type="molecule type" value="Genomic_DNA"/>
</dbReference>
<evidence type="ECO:0000313" key="2">
    <source>
        <dbReference type="EMBL" id="PKY39042.1"/>
    </source>
</evidence>
<accession>A0A2I1FXD0</accession>
<protein>
    <recommendedName>
        <fullName evidence="1">NYN domain-containing protein</fullName>
    </recommendedName>
</protein>
<evidence type="ECO:0000259" key="1">
    <source>
        <dbReference type="Pfam" id="PF01936"/>
    </source>
</evidence>
<comment type="caution">
    <text evidence="2">The sequence shown here is derived from an EMBL/GenBank/DDBJ whole genome shotgun (WGS) entry which is preliminary data.</text>
</comment>
<name>A0A2I1FXD0_9GLOM</name>
<dbReference type="AlphaFoldDB" id="A0A2I1FXD0"/>
<dbReference type="Proteomes" id="UP000234323">
    <property type="component" value="Unassembled WGS sequence"/>
</dbReference>
<dbReference type="Pfam" id="PF01936">
    <property type="entry name" value="NYN"/>
    <property type="match status" value="1"/>
</dbReference>
<dbReference type="OrthoDB" id="2311180at2759"/>